<dbReference type="GO" id="GO:0043190">
    <property type="term" value="C:ATP-binding cassette (ABC) transporter complex"/>
    <property type="evidence" value="ECO:0007669"/>
    <property type="project" value="InterPro"/>
</dbReference>
<keyword evidence="6" id="KW-0029">Amino-acid transport</keyword>
<feature type="transmembrane region" description="Helical" evidence="9">
    <location>
        <begin position="367"/>
        <end position="389"/>
    </location>
</feature>
<feature type="transmembrane region" description="Helical" evidence="9">
    <location>
        <begin position="268"/>
        <end position="289"/>
    </location>
</feature>
<dbReference type="InterPro" id="IPR035906">
    <property type="entry name" value="MetI-like_sf"/>
</dbReference>
<evidence type="ECO:0000256" key="1">
    <source>
        <dbReference type="ARBA" id="ARBA00004429"/>
    </source>
</evidence>
<dbReference type="PROSITE" id="PS50928">
    <property type="entry name" value="ABC_TM1"/>
    <property type="match status" value="1"/>
</dbReference>
<dbReference type="PANTHER" id="PTHR30614">
    <property type="entry name" value="MEMBRANE COMPONENT OF AMINO ACID ABC TRANSPORTER"/>
    <property type="match status" value="1"/>
</dbReference>
<protein>
    <submittedName>
        <fullName evidence="11">Amino acid ABC transporter permease</fullName>
    </submittedName>
</protein>
<proteinExistence type="inferred from homology"/>
<keyword evidence="3 9" id="KW-0813">Transport</keyword>
<comment type="similarity">
    <text evidence="2">Belongs to the binding-protein-dependent transport system permease family. HisMQ subfamily.</text>
</comment>
<evidence type="ECO:0000313" key="11">
    <source>
        <dbReference type="EMBL" id="KLN61376.1"/>
    </source>
</evidence>
<dbReference type="EMBL" id="LAQL01000004">
    <property type="protein sequence ID" value="KLN61376.1"/>
    <property type="molecule type" value="Genomic_DNA"/>
</dbReference>
<feature type="domain" description="ABC transmembrane type-1" evidence="10">
    <location>
        <begin position="93"/>
        <end position="386"/>
    </location>
</feature>
<keyword evidence="12" id="KW-1185">Reference proteome</keyword>
<dbReference type="InterPro" id="IPR000515">
    <property type="entry name" value="MetI-like"/>
</dbReference>
<dbReference type="InterPro" id="IPR043429">
    <property type="entry name" value="ArtM/GltK/GlnP/TcyL/YhdX-like"/>
</dbReference>
<evidence type="ECO:0000256" key="2">
    <source>
        <dbReference type="ARBA" id="ARBA00010072"/>
    </source>
</evidence>
<evidence type="ECO:0000256" key="4">
    <source>
        <dbReference type="ARBA" id="ARBA00022475"/>
    </source>
</evidence>
<name>A0A0H2MGN8_9PROT</name>
<feature type="transmembrane region" description="Helical" evidence="9">
    <location>
        <begin position="186"/>
        <end position="205"/>
    </location>
</feature>
<feature type="transmembrane region" description="Helical" evidence="9">
    <location>
        <begin position="138"/>
        <end position="158"/>
    </location>
</feature>
<feature type="transmembrane region" description="Helical" evidence="9">
    <location>
        <begin position="26"/>
        <end position="48"/>
    </location>
</feature>
<dbReference type="PANTHER" id="PTHR30614:SF37">
    <property type="entry name" value="AMINO-ACID ABC TRANSPORTER PERMEASE PROTEIN YHDX-RELATED"/>
    <property type="match status" value="1"/>
</dbReference>
<dbReference type="PATRIC" id="fig|1489064.4.peg.2651"/>
<dbReference type="AlphaFoldDB" id="A0A0H2MGN8"/>
<dbReference type="Gene3D" id="1.10.3720.10">
    <property type="entry name" value="MetI-like"/>
    <property type="match status" value="2"/>
</dbReference>
<dbReference type="NCBIfam" id="TIGR01726">
    <property type="entry name" value="HEQRo_perm_3TM"/>
    <property type="match status" value="1"/>
</dbReference>
<dbReference type="CDD" id="cd06261">
    <property type="entry name" value="TM_PBP2"/>
    <property type="match status" value="1"/>
</dbReference>
<dbReference type="Pfam" id="PF00528">
    <property type="entry name" value="BPD_transp_1"/>
    <property type="match status" value="1"/>
</dbReference>
<gene>
    <name evidence="11" type="ORF">WH96_06960</name>
</gene>
<dbReference type="Proteomes" id="UP000035444">
    <property type="component" value="Unassembled WGS sequence"/>
</dbReference>
<dbReference type="InterPro" id="IPR010065">
    <property type="entry name" value="AA_ABC_transptr_permease_3TM"/>
</dbReference>
<keyword evidence="5 9" id="KW-0812">Transmembrane</keyword>
<keyword evidence="4" id="KW-1003">Cell membrane</keyword>
<feature type="transmembrane region" description="Helical" evidence="9">
    <location>
        <begin position="60"/>
        <end position="77"/>
    </location>
</feature>
<evidence type="ECO:0000256" key="5">
    <source>
        <dbReference type="ARBA" id="ARBA00022692"/>
    </source>
</evidence>
<evidence type="ECO:0000313" key="12">
    <source>
        <dbReference type="Proteomes" id="UP000035444"/>
    </source>
</evidence>
<evidence type="ECO:0000256" key="7">
    <source>
        <dbReference type="ARBA" id="ARBA00022989"/>
    </source>
</evidence>
<sequence length="398" mass="43746">MSAETAQNARGSGGASLFSDQRFRSLFFQALVIGLLGAFLVFIVYNTAHNIEKRGIQTGFAFLDAAAGYDIAISPFMEYTATHTHGRVFLVGLFNTLLVSFLGIIAATFLGVFLGVLRLSPNWLVSRIVYCYVEFTRNVPLLLQILLWYAIFLALPAVKQSITMFNDIIILNKRGLIVPEPLPGDGFMLVPVALVLALFASIFFARWAKKTQAATGKIYPVFMTNTAMIIGLPLLAFAVTGFPLDFAYAELKGFNFKGGVVIKPEFTALWFALSLYTAAFISETVRAGIQSVSHGQTEASEALGLRPSWTMRLIILPQALRVIIPPMTSQYLNLTKNSSLAVAIGYPDIVQSFGGVTLNQTGQAIEVIFITMLVYLTISLLISGFMNWYNNRVSLVER</sequence>
<organism evidence="11 12">
    <name type="scientific">Kiloniella spongiae</name>
    <dbReference type="NCBI Taxonomy" id="1489064"/>
    <lineage>
        <taxon>Bacteria</taxon>
        <taxon>Pseudomonadati</taxon>
        <taxon>Pseudomonadota</taxon>
        <taxon>Alphaproteobacteria</taxon>
        <taxon>Rhodospirillales</taxon>
        <taxon>Kiloniellaceae</taxon>
        <taxon>Kiloniella</taxon>
    </lineage>
</organism>
<reference evidence="11 12" key="1">
    <citation type="submission" date="2015-03" db="EMBL/GenBank/DDBJ databases">
        <title>Genome Sequence of Kiloniella spongiae MEBiC09566, isolated from a marine sponge.</title>
        <authorList>
            <person name="Shao Z."/>
            <person name="Wang L."/>
            <person name="Li X."/>
        </authorList>
    </citation>
    <scope>NUCLEOTIDE SEQUENCE [LARGE SCALE GENOMIC DNA]</scope>
    <source>
        <strain evidence="11 12">MEBiC09566</strain>
    </source>
</reference>
<evidence type="ECO:0000259" key="10">
    <source>
        <dbReference type="PROSITE" id="PS50928"/>
    </source>
</evidence>
<evidence type="ECO:0000256" key="6">
    <source>
        <dbReference type="ARBA" id="ARBA00022970"/>
    </source>
</evidence>
<evidence type="ECO:0000256" key="8">
    <source>
        <dbReference type="ARBA" id="ARBA00023136"/>
    </source>
</evidence>
<dbReference type="GO" id="GO:0006865">
    <property type="term" value="P:amino acid transport"/>
    <property type="evidence" value="ECO:0007669"/>
    <property type="project" value="UniProtKB-KW"/>
</dbReference>
<keyword evidence="7 9" id="KW-1133">Transmembrane helix</keyword>
<evidence type="ECO:0000256" key="3">
    <source>
        <dbReference type="ARBA" id="ARBA00022448"/>
    </source>
</evidence>
<comment type="subcellular location">
    <subcellularLocation>
        <location evidence="1">Cell inner membrane</location>
        <topology evidence="1">Multi-pass membrane protein</topology>
    </subcellularLocation>
    <subcellularLocation>
        <location evidence="9">Cell membrane</location>
        <topology evidence="9">Multi-pass membrane protein</topology>
    </subcellularLocation>
</comment>
<comment type="caution">
    <text evidence="11">The sequence shown here is derived from an EMBL/GenBank/DDBJ whole genome shotgun (WGS) entry which is preliminary data.</text>
</comment>
<keyword evidence="8 9" id="KW-0472">Membrane</keyword>
<accession>A0A0H2MGN8</accession>
<dbReference type="SUPFAM" id="SSF161098">
    <property type="entry name" value="MetI-like"/>
    <property type="match status" value="2"/>
</dbReference>
<dbReference type="STRING" id="1489064.WH96_06960"/>
<evidence type="ECO:0000256" key="9">
    <source>
        <dbReference type="RuleBase" id="RU363032"/>
    </source>
</evidence>
<dbReference type="GO" id="GO:0022857">
    <property type="term" value="F:transmembrane transporter activity"/>
    <property type="evidence" value="ECO:0007669"/>
    <property type="project" value="InterPro"/>
</dbReference>
<dbReference type="OrthoDB" id="9808531at2"/>
<feature type="transmembrane region" description="Helical" evidence="9">
    <location>
        <begin position="226"/>
        <end position="248"/>
    </location>
</feature>
<dbReference type="RefSeq" id="WP_047763455.1">
    <property type="nucleotide sequence ID" value="NZ_LAQL01000004.1"/>
</dbReference>
<feature type="transmembrane region" description="Helical" evidence="9">
    <location>
        <begin position="89"/>
        <end position="117"/>
    </location>
</feature>